<name>A0AAN6UMN0_9PEZI</name>
<dbReference type="AlphaFoldDB" id="A0AAN6UMN0"/>
<organism evidence="1 2">
    <name type="scientific">Trichocladium antarcticum</name>
    <dbReference type="NCBI Taxonomy" id="1450529"/>
    <lineage>
        <taxon>Eukaryota</taxon>
        <taxon>Fungi</taxon>
        <taxon>Dikarya</taxon>
        <taxon>Ascomycota</taxon>
        <taxon>Pezizomycotina</taxon>
        <taxon>Sordariomycetes</taxon>
        <taxon>Sordariomycetidae</taxon>
        <taxon>Sordariales</taxon>
        <taxon>Chaetomiaceae</taxon>
        <taxon>Trichocladium</taxon>
    </lineage>
</organism>
<sequence length="161" mass="17667">MRPGFKTQVPNAGLHVDQEPAAMPNGRCETGRPTVSFGRMSVRLIEGSSPLAGDDSTGRAGGHLTSTAISVNSIAGAISSMQYRYEWLRHRNFGFQGWSRYMIPHLHDLGLAPTQGGLAWAYQDYVVYTLRRVTYRGPVAPGDKRAFGKSNFEVVSPRLPT</sequence>
<comment type="caution">
    <text evidence="1">The sequence shown here is derived from an EMBL/GenBank/DDBJ whole genome shotgun (WGS) entry which is preliminary data.</text>
</comment>
<dbReference type="EMBL" id="MU853405">
    <property type="protein sequence ID" value="KAK4135843.1"/>
    <property type="molecule type" value="Genomic_DNA"/>
</dbReference>
<dbReference type="Proteomes" id="UP001304895">
    <property type="component" value="Unassembled WGS sequence"/>
</dbReference>
<reference evidence="1" key="1">
    <citation type="journal article" date="2023" name="Mol. Phylogenet. Evol.">
        <title>Genome-scale phylogeny and comparative genomics of the fungal order Sordariales.</title>
        <authorList>
            <person name="Hensen N."/>
            <person name="Bonometti L."/>
            <person name="Westerberg I."/>
            <person name="Brannstrom I.O."/>
            <person name="Guillou S."/>
            <person name="Cros-Aarteil S."/>
            <person name="Calhoun S."/>
            <person name="Haridas S."/>
            <person name="Kuo A."/>
            <person name="Mondo S."/>
            <person name="Pangilinan J."/>
            <person name="Riley R."/>
            <person name="LaButti K."/>
            <person name="Andreopoulos B."/>
            <person name="Lipzen A."/>
            <person name="Chen C."/>
            <person name="Yan M."/>
            <person name="Daum C."/>
            <person name="Ng V."/>
            <person name="Clum A."/>
            <person name="Steindorff A."/>
            <person name="Ohm R.A."/>
            <person name="Martin F."/>
            <person name="Silar P."/>
            <person name="Natvig D.O."/>
            <person name="Lalanne C."/>
            <person name="Gautier V."/>
            <person name="Ament-Velasquez S.L."/>
            <person name="Kruys A."/>
            <person name="Hutchinson M.I."/>
            <person name="Powell A.J."/>
            <person name="Barry K."/>
            <person name="Miller A.N."/>
            <person name="Grigoriev I.V."/>
            <person name="Debuchy R."/>
            <person name="Gladieux P."/>
            <person name="Hiltunen Thoren M."/>
            <person name="Johannesson H."/>
        </authorList>
    </citation>
    <scope>NUCLEOTIDE SEQUENCE</scope>
    <source>
        <strain evidence="1">CBS 123565</strain>
    </source>
</reference>
<keyword evidence="2" id="KW-1185">Reference proteome</keyword>
<protein>
    <submittedName>
        <fullName evidence="1">Uncharacterized protein</fullName>
    </submittedName>
</protein>
<evidence type="ECO:0000313" key="1">
    <source>
        <dbReference type="EMBL" id="KAK4135843.1"/>
    </source>
</evidence>
<reference evidence="1" key="2">
    <citation type="submission" date="2023-05" db="EMBL/GenBank/DDBJ databases">
        <authorList>
            <consortium name="Lawrence Berkeley National Laboratory"/>
            <person name="Steindorff A."/>
            <person name="Hensen N."/>
            <person name="Bonometti L."/>
            <person name="Westerberg I."/>
            <person name="Brannstrom I.O."/>
            <person name="Guillou S."/>
            <person name="Cros-Aarteil S."/>
            <person name="Calhoun S."/>
            <person name="Haridas S."/>
            <person name="Kuo A."/>
            <person name="Mondo S."/>
            <person name="Pangilinan J."/>
            <person name="Riley R."/>
            <person name="Labutti K."/>
            <person name="Andreopoulos B."/>
            <person name="Lipzen A."/>
            <person name="Chen C."/>
            <person name="Yanf M."/>
            <person name="Daum C."/>
            <person name="Ng V."/>
            <person name="Clum A."/>
            <person name="Ohm R."/>
            <person name="Martin F."/>
            <person name="Silar P."/>
            <person name="Natvig D."/>
            <person name="Lalanne C."/>
            <person name="Gautier V."/>
            <person name="Ament-Velasquez S.L."/>
            <person name="Kruys A."/>
            <person name="Hutchinson M.I."/>
            <person name="Powell A.J."/>
            <person name="Barry K."/>
            <person name="Miller A.N."/>
            <person name="Grigoriev I.V."/>
            <person name="Debuchy R."/>
            <person name="Gladieux P."/>
            <person name="Thoren M.H."/>
            <person name="Johannesson H."/>
        </authorList>
    </citation>
    <scope>NUCLEOTIDE SEQUENCE</scope>
    <source>
        <strain evidence="1">CBS 123565</strain>
    </source>
</reference>
<evidence type="ECO:0000313" key="2">
    <source>
        <dbReference type="Proteomes" id="UP001304895"/>
    </source>
</evidence>
<gene>
    <name evidence="1" type="ORF">BT67DRAFT_493582</name>
</gene>
<accession>A0AAN6UMN0</accession>
<proteinExistence type="predicted"/>